<accession>A0A9N9A4W1</accession>
<dbReference type="AlphaFoldDB" id="A0A9N9A4W1"/>
<protein>
    <submittedName>
        <fullName evidence="1">7713_t:CDS:1</fullName>
    </submittedName>
</protein>
<name>A0A9N9A4W1_9GLOM</name>
<reference evidence="1" key="1">
    <citation type="submission" date="2021-06" db="EMBL/GenBank/DDBJ databases">
        <authorList>
            <person name="Kallberg Y."/>
            <person name="Tangrot J."/>
            <person name="Rosling A."/>
        </authorList>
    </citation>
    <scope>NUCLEOTIDE SEQUENCE</scope>
    <source>
        <strain evidence="1">IN212</strain>
    </source>
</reference>
<comment type="caution">
    <text evidence="1">The sequence shown here is derived from an EMBL/GenBank/DDBJ whole genome shotgun (WGS) entry which is preliminary data.</text>
</comment>
<evidence type="ECO:0000313" key="2">
    <source>
        <dbReference type="Proteomes" id="UP000789396"/>
    </source>
</evidence>
<sequence>MTTAQVDQKGDKLIGRKTLPLLNIFLRDVVKIIITNELVPYEFAIF</sequence>
<gene>
    <name evidence="1" type="ORF">RFULGI_LOCUS3270</name>
</gene>
<dbReference type="OrthoDB" id="1393842at2759"/>
<proteinExistence type="predicted"/>
<dbReference type="Proteomes" id="UP000789396">
    <property type="component" value="Unassembled WGS sequence"/>
</dbReference>
<evidence type="ECO:0000313" key="1">
    <source>
        <dbReference type="EMBL" id="CAG8519225.1"/>
    </source>
</evidence>
<keyword evidence="2" id="KW-1185">Reference proteome</keyword>
<dbReference type="EMBL" id="CAJVPZ010002780">
    <property type="protein sequence ID" value="CAG8519225.1"/>
    <property type="molecule type" value="Genomic_DNA"/>
</dbReference>
<organism evidence="1 2">
    <name type="scientific">Racocetra fulgida</name>
    <dbReference type="NCBI Taxonomy" id="60492"/>
    <lineage>
        <taxon>Eukaryota</taxon>
        <taxon>Fungi</taxon>
        <taxon>Fungi incertae sedis</taxon>
        <taxon>Mucoromycota</taxon>
        <taxon>Glomeromycotina</taxon>
        <taxon>Glomeromycetes</taxon>
        <taxon>Diversisporales</taxon>
        <taxon>Gigasporaceae</taxon>
        <taxon>Racocetra</taxon>
    </lineage>
</organism>